<evidence type="ECO:0000256" key="3">
    <source>
        <dbReference type="ARBA" id="ARBA00022989"/>
    </source>
</evidence>
<evidence type="ECO:0000256" key="2">
    <source>
        <dbReference type="ARBA" id="ARBA00022692"/>
    </source>
</evidence>
<evidence type="ECO:0000259" key="6">
    <source>
        <dbReference type="PROSITE" id="PS52015"/>
    </source>
</evidence>
<dbReference type="Pfam" id="PF03544">
    <property type="entry name" value="TonB_C"/>
    <property type="match status" value="1"/>
</dbReference>
<sequence length="256" mass="29168">MRLQSRTASILFFLTLTLAAVSQASIAQEKEIVLLNEYFYPIEKSDSSDYVYKSIITQINDSSSVEYIFTRKNQLIKNVRQAYNAEGKFFEKLTETYDQHGKLTSKKTTNLDNTMYHAAYYQDEQYLGEVIYKGPEQFETRKAGTADVLMLNANEFEPTPSTDKLLWQKHLMKKLRYPPHARTNRETGTVMLAVHVNSNGIKTKITIANPASVDESLAEEALRVARSYEGRFMTAVDLDGNPIDGILLVPIRFKLS</sequence>
<comment type="caution">
    <text evidence="7">The sequence shown here is derived from an EMBL/GenBank/DDBJ whole genome shotgun (WGS) entry which is preliminary data.</text>
</comment>
<evidence type="ECO:0000313" key="8">
    <source>
        <dbReference type="Proteomes" id="UP000248882"/>
    </source>
</evidence>
<evidence type="ECO:0000256" key="5">
    <source>
        <dbReference type="SAM" id="SignalP"/>
    </source>
</evidence>
<dbReference type="SUPFAM" id="SSF74653">
    <property type="entry name" value="TolA/TonB C-terminal domain"/>
    <property type="match status" value="1"/>
</dbReference>
<dbReference type="Gene3D" id="3.30.1150.10">
    <property type="match status" value="1"/>
</dbReference>
<name>A0A2W7QEB8_9BACT</name>
<feature type="domain" description="TonB C-terminal" evidence="6">
    <location>
        <begin position="162"/>
        <end position="256"/>
    </location>
</feature>
<keyword evidence="4" id="KW-0472">Membrane</keyword>
<proteinExistence type="predicted"/>
<keyword evidence="3" id="KW-1133">Transmembrane helix</keyword>
<evidence type="ECO:0000256" key="4">
    <source>
        <dbReference type="ARBA" id="ARBA00023136"/>
    </source>
</evidence>
<dbReference type="PROSITE" id="PS52015">
    <property type="entry name" value="TONB_CTD"/>
    <property type="match status" value="1"/>
</dbReference>
<dbReference type="GO" id="GO:0016020">
    <property type="term" value="C:membrane"/>
    <property type="evidence" value="ECO:0007669"/>
    <property type="project" value="UniProtKB-SubCell"/>
</dbReference>
<dbReference type="NCBIfam" id="TIGR01352">
    <property type="entry name" value="tonB_Cterm"/>
    <property type="match status" value="1"/>
</dbReference>
<feature type="signal peptide" evidence="5">
    <location>
        <begin position="1"/>
        <end position="27"/>
    </location>
</feature>
<feature type="chain" id="PRO_5015970726" evidence="5">
    <location>
        <begin position="28"/>
        <end position="256"/>
    </location>
</feature>
<dbReference type="GO" id="GO:0055085">
    <property type="term" value="P:transmembrane transport"/>
    <property type="evidence" value="ECO:0007669"/>
    <property type="project" value="InterPro"/>
</dbReference>
<dbReference type="InterPro" id="IPR006260">
    <property type="entry name" value="TonB/TolA_C"/>
</dbReference>
<keyword evidence="5" id="KW-0732">Signal</keyword>
<protein>
    <submittedName>
        <fullName evidence="7">TonB family protein</fullName>
    </submittedName>
</protein>
<evidence type="ECO:0000313" key="7">
    <source>
        <dbReference type="EMBL" id="PZX46868.1"/>
    </source>
</evidence>
<dbReference type="Proteomes" id="UP000248882">
    <property type="component" value="Unassembled WGS sequence"/>
</dbReference>
<dbReference type="OrthoDB" id="822261at2"/>
<accession>A0A2W7QEB8</accession>
<keyword evidence="8" id="KW-1185">Reference proteome</keyword>
<gene>
    <name evidence="7" type="ORF">LV85_04202</name>
</gene>
<comment type="subcellular location">
    <subcellularLocation>
        <location evidence="1">Membrane</location>
        <topology evidence="1">Single-pass membrane protein</topology>
    </subcellularLocation>
</comment>
<keyword evidence="2" id="KW-0812">Transmembrane</keyword>
<dbReference type="EMBL" id="QKZT01000029">
    <property type="protein sequence ID" value="PZX46868.1"/>
    <property type="molecule type" value="Genomic_DNA"/>
</dbReference>
<dbReference type="InterPro" id="IPR037682">
    <property type="entry name" value="TonB_C"/>
</dbReference>
<organism evidence="7 8">
    <name type="scientific">Algoriphagus chordae</name>
    <dbReference type="NCBI Taxonomy" id="237019"/>
    <lineage>
        <taxon>Bacteria</taxon>
        <taxon>Pseudomonadati</taxon>
        <taxon>Bacteroidota</taxon>
        <taxon>Cytophagia</taxon>
        <taxon>Cytophagales</taxon>
        <taxon>Cyclobacteriaceae</taxon>
        <taxon>Algoriphagus</taxon>
    </lineage>
</organism>
<dbReference type="RefSeq" id="WP_111323107.1">
    <property type="nucleotide sequence ID" value="NZ_QKZT01000029.1"/>
</dbReference>
<reference evidence="7 8" key="1">
    <citation type="submission" date="2018-06" db="EMBL/GenBank/DDBJ databases">
        <title>Genomic Encyclopedia of Archaeal and Bacterial Type Strains, Phase II (KMG-II): from individual species to whole genera.</title>
        <authorList>
            <person name="Goeker M."/>
        </authorList>
    </citation>
    <scope>NUCLEOTIDE SEQUENCE [LARGE SCALE GENOMIC DNA]</scope>
    <source>
        <strain evidence="7 8">DSM 19830</strain>
    </source>
</reference>
<evidence type="ECO:0000256" key="1">
    <source>
        <dbReference type="ARBA" id="ARBA00004167"/>
    </source>
</evidence>
<dbReference type="AlphaFoldDB" id="A0A2W7QEB8"/>